<sequence>MQSATLSVLASPDLLANIFSRLRLFSDYFSCSDVDAPSLDDIEEEHRNLRRTLYSAALVCRAFSPYALDELWRSLDGFTPLLSLLEPLVFDEHEKHWLFHRAVEAEEWQRFELYSRRVCFLKYDGPIERDVHSSVWVHIRGHYRNASILPRLQLRYTYVGCRSGVYTPESGAPPTGHLLRTFCGLSRPVGRRSRCLSRLTRLVHQPPVPSGPVGSLYSHASPHAHYAVTLPVPGMRVTPGVLDGLSRIRHPQDLRIRDQGRRTFFPNRQPPVSTGVENQRNPERY</sequence>
<evidence type="ECO:0000256" key="1">
    <source>
        <dbReference type="SAM" id="MobiDB-lite"/>
    </source>
</evidence>
<gene>
    <name evidence="2" type="ORF">L227DRAFT_578000</name>
</gene>
<feature type="region of interest" description="Disordered" evidence="1">
    <location>
        <begin position="261"/>
        <end position="285"/>
    </location>
</feature>
<accession>A0A5C2S3H9</accession>
<feature type="compositionally biased region" description="Polar residues" evidence="1">
    <location>
        <begin position="270"/>
        <end position="279"/>
    </location>
</feature>
<name>A0A5C2S3H9_9APHY</name>
<evidence type="ECO:0000313" key="2">
    <source>
        <dbReference type="EMBL" id="RPD57394.1"/>
    </source>
</evidence>
<organism evidence="2 3">
    <name type="scientific">Lentinus tigrinus ALCF2SS1-6</name>
    <dbReference type="NCBI Taxonomy" id="1328759"/>
    <lineage>
        <taxon>Eukaryota</taxon>
        <taxon>Fungi</taxon>
        <taxon>Dikarya</taxon>
        <taxon>Basidiomycota</taxon>
        <taxon>Agaricomycotina</taxon>
        <taxon>Agaricomycetes</taxon>
        <taxon>Polyporales</taxon>
        <taxon>Polyporaceae</taxon>
        <taxon>Lentinus</taxon>
    </lineage>
</organism>
<dbReference type="Proteomes" id="UP000313359">
    <property type="component" value="Unassembled WGS sequence"/>
</dbReference>
<dbReference type="EMBL" id="ML122281">
    <property type="protein sequence ID" value="RPD57394.1"/>
    <property type="molecule type" value="Genomic_DNA"/>
</dbReference>
<proteinExistence type="predicted"/>
<protein>
    <recommendedName>
        <fullName evidence="4">F-box domain-containing protein</fullName>
    </recommendedName>
</protein>
<dbReference type="AlphaFoldDB" id="A0A5C2S3H9"/>
<reference evidence="2" key="1">
    <citation type="journal article" date="2018" name="Genome Biol. Evol.">
        <title>Genomics and development of Lentinus tigrinus, a white-rot wood-decaying mushroom with dimorphic fruiting bodies.</title>
        <authorList>
            <person name="Wu B."/>
            <person name="Xu Z."/>
            <person name="Knudson A."/>
            <person name="Carlson A."/>
            <person name="Chen N."/>
            <person name="Kovaka S."/>
            <person name="LaButti K."/>
            <person name="Lipzen A."/>
            <person name="Pennachio C."/>
            <person name="Riley R."/>
            <person name="Schakwitz W."/>
            <person name="Umezawa K."/>
            <person name="Ohm R.A."/>
            <person name="Grigoriev I.V."/>
            <person name="Nagy L.G."/>
            <person name="Gibbons J."/>
            <person name="Hibbett D."/>
        </authorList>
    </citation>
    <scope>NUCLEOTIDE SEQUENCE [LARGE SCALE GENOMIC DNA]</scope>
    <source>
        <strain evidence="2">ALCF2SS1-6</strain>
    </source>
</reference>
<evidence type="ECO:0000313" key="3">
    <source>
        <dbReference type="Proteomes" id="UP000313359"/>
    </source>
</evidence>
<evidence type="ECO:0008006" key="4">
    <source>
        <dbReference type="Google" id="ProtNLM"/>
    </source>
</evidence>
<dbReference type="STRING" id="1328759.A0A5C2S3H9"/>
<keyword evidence="3" id="KW-1185">Reference proteome</keyword>
<dbReference type="OrthoDB" id="2801180at2759"/>